<accession>A0A1I8H057</accession>
<keyword evidence="2" id="KW-1185">Reference proteome</keyword>
<reference evidence="3" key="1">
    <citation type="submission" date="2016-11" db="UniProtKB">
        <authorList>
            <consortium name="WormBaseParasite"/>
        </authorList>
    </citation>
    <scope>IDENTIFICATION</scope>
</reference>
<dbReference type="Proteomes" id="UP000095280">
    <property type="component" value="Unplaced"/>
</dbReference>
<evidence type="ECO:0000313" key="2">
    <source>
        <dbReference type="Proteomes" id="UP000095280"/>
    </source>
</evidence>
<protein>
    <submittedName>
        <fullName evidence="3">CH_2 domain-containing protein</fullName>
    </submittedName>
</protein>
<evidence type="ECO:0000256" key="1">
    <source>
        <dbReference type="SAM" id="MobiDB-lite"/>
    </source>
</evidence>
<name>A0A1I8H057_9PLAT</name>
<feature type="compositionally biased region" description="Low complexity" evidence="1">
    <location>
        <begin position="122"/>
        <end position="133"/>
    </location>
</feature>
<dbReference type="AlphaFoldDB" id="A0A1I8H057"/>
<proteinExistence type="predicted"/>
<organism evidence="2 3">
    <name type="scientific">Macrostomum lignano</name>
    <dbReference type="NCBI Taxonomy" id="282301"/>
    <lineage>
        <taxon>Eukaryota</taxon>
        <taxon>Metazoa</taxon>
        <taxon>Spiralia</taxon>
        <taxon>Lophotrochozoa</taxon>
        <taxon>Platyhelminthes</taxon>
        <taxon>Rhabditophora</taxon>
        <taxon>Macrostomorpha</taxon>
        <taxon>Macrostomida</taxon>
        <taxon>Macrostomidae</taxon>
        <taxon>Macrostomum</taxon>
    </lineage>
</organism>
<dbReference type="WBParaSite" id="maker-uti_cns_0003925-snap-gene-0.21-mRNA-1">
    <property type="protein sequence ID" value="maker-uti_cns_0003925-snap-gene-0.21-mRNA-1"/>
    <property type="gene ID" value="maker-uti_cns_0003925-snap-gene-0.21"/>
</dbReference>
<feature type="compositionally biased region" description="Basic and acidic residues" evidence="1">
    <location>
        <begin position="108"/>
        <end position="121"/>
    </location>
</feature>
<evidence type="ECO:0000313" key="3">
    <source>
        <dbReference type="WBParaSite" id="maker-uti_cns_0003925-snap-gene-0.21-mRNA-1"/>
    </source>
</evidence>
<sequence length="291" mass="31578">RAAAVKFLLPSEIRFFSRVKNWSELASEERLTSIDLTAYAKKLMSHDSSYPKLQVAQLNGRWFALNSLQLAICRHLERSGYCRRIRVTVCSPQALPEQVAKGLQLRRSRGEDRSSSSKDTESASLAAGSSSSSESEDDFDNRAGSDVDGSCSEGDFDNDDQNPSDASCSGSDSYCSECEREAREATSEAEKKPACDNKQSSERSVDSKVDKTKLTFDTTPVTTKAAAGKNPAPSTRASEEAVEDSPSLDRDLADLGPTTAMLLQQLDIKEAAAAAAAAAMRDRDQEREALI</sequence>
<feature type="region of interest" description="Disordered" evidence="1">
    <location>
        <begin position="100"/>
        <end position="256"/>
    </location>
</feature>
<feature type="compositionally biased region" description="Basic and acidic residues" evidence="1">
    <location>
        <begin position="177"/>
        <end position="214"/>
    </location>
</feature>
<feature type="compositionally biased region" description="Polar residues" evidence="1">
    <location>
        <begin position="163"/>
        <end position="174"/>
    </location>
</feature>